<reference evidence="1 2" key="1">
    <citation type="journal article" date="2019" name="Commun. Biol.">
        <title>The bagworm genome reveals a unique fibroin gene that provides high tensile strength.</title>
        <authorList>
            <person name="Kono N."/>
            <person name="Nakamura H."/>
            <person name="Ohtoshi R."/>
            <person name="Tomita M."/>
            <person name="Numata K."/>
            <person name="Arakawa K."/>
        </authorList>
    </citation>
    <scope>NUCLEOTIDE SEQUENCE [LARGE SCALE GENOMIC DNA]</scope>
</reference>
<evidence type="ECO:0000313" key="2">
    <source>
        <dbReference type="Proteomes" id="UP000299102"/>
    </source>
</evidence>
<gene>
    <name evidence="1" type="ORF">EVAR_96156_1</name>
</gene>
<keyword evidence="2" id="KW-1185">Reference proteome</keyword>
<accession>A0A4C1VL14</accession>
<comment type="caution">
    <text evidence="1">The sequence shown here is derived from an EMBL/GenBank/DDBJ whole genome shotgun (WGS) entry which is preliminary data.</text>
</comment>
<dbReference type="AlphaFoldDB" id="A0A4C1VL14"/>
<proteinExistence type="predicted"/>
<sequence length="156" mass="17863">MYDAIRCEMNLAEIFLDYDLEENKIKFAKQCQVFTKSEYITYTVTRRKKYYAVIARRCGRRALGRGKQFLLKSALPERVLFHSVLCFRCTKKAGGAPPPAQITFPAHIQYRQISFNIQIQAVECAAGGGAAGALYLALKRYDAYTIMNFDYILHVK</sequence>
<protein>
    <submittedName>
        <fullName evidence="1">Uncharacterized protein</fullName>
    </submittedName>
</protein>
<dbReference type="EMBL" id="BGZK01000351">
    <property type="protein sequence ID" value="GBP38554.1"/>
    <property type="molecule type" value="Genomic_DNA"/>
</dbReference>
<dbReference type="Proteomes" id="UP000299102">
    <property type="component" value="Unassembled WGS sequence"/>
</dbReference>
<organism evidence="1 2">
    <name type="scientific">Eumeta variegata</name>
    <name type="common">Bagworm moth</name>
    <name type="synonym">Eumeta japonica</name>
    <dbReference type="NCBI Taxonomy" id="151549"/>
    <lineage>
        <taxon>Eukaryota</taxon>
        <taxon>Metazoa</taxon>
        <taxon>Ecdysozoa</taxon>
        <taxon>Arthropoda</taxon>
        <taxon>Hexapoda</taxon>
        <taxon>Insecta</taxon>
        <taxon>Pterygota</taxon>
        <taxon>Neoptera</taxon>
        <taxon>Endopterygota</taxon>
        <taxon>Lepidoptera</taxon>
        <taxon>Glossata</taxon>
        <taxon>Ditrysia</taxon>
        <taxon>Tineoidea</taxon>
        <taxon>Psychidae</taxon>
        <taxon>Oiketicinae</taxon>
        <taxon>Eumeta</taxon>
    </lineage>
</organism>
<name>A0A4C1VL14_EUMVA</name>
<evidence type="ECO:0000313" key="1">
    <source>
        <dbReference type="EMBL" id="GBP38554.1"/>
    </source>
</evidence>